<feature type="non-terminal residue" evidence="5">
    <location>
        <position position="1"/>
    </location>
</feature>
<dbReference type="AlphaFoldDB" id="A0A443RSH7"/>
<dbReference type="VEuPathDB" id="VectorBase:LDEU013870"/>
<dbReference type="Proteomes" id="UP000288716">
    <property type="component" value="Unassembled WGS sequence"/>
</dbReference>
<dbReference type="UniPathway" id="UPA00659"/>
<dbReference type="InterPro" id="IPR042231">
    <property type="entry name" value="Cho/carn_acyl_trans_2"/>
</dbReference>
<comment type="pathway">
    <text evidence="1">Lipid metabolism; fatty acid beta-oxidation.</text>
</comment>
<keyword evidence="2" id="KW-0012">Acyltransferase</keyword>
<dbReference type="Gene3D" id="3.30.559.70">
    <property type="entry name" value="Choline/Carnitine o-acyltransferase, domain 2"/>
    <property type="match status" value="1"/>
</dbReference>
<evidence type="ECO:0000256" key="1">
    <source>
        <dbReference type="ARBA" id="ARBA00005005"/>
    </source>
</evidence>
<organism evidence="5 6">
    <name type="scientific">Leptotrombidium deliense</name>
    <dbReference type="NCBI Taxonomy" id="299467"/>
    <lineage>
        <taxon>Eukaryota</taxon>
        <taxon>Metazoa</taxon>
        <taxon>Ecdysozoa</taxon>
        <taxon>Arthropoda</taxon>
        <taxon>Chelicerata</taxon>
        <taxon>Arachnida</taxon>
        <taxon>Acari</taxon>
        <taxon>Acariformes</taxon>
        <taxon>Trombidiformes</taxon>
        <taxon>Prostigmata</taxon>
        <taxon>Anystina</taxon>
        <taxon>Parasitengona</taxon>
        <taxon>Trombiculoidea</taxon>
        <taxon>Trombiculidae</taxon>
        <taxon>Leptotrombidium</taxon>
    </lineage>
</organism>
<keyword evidence="6" id="KW-1185">Reference proteome</keyword>
<gene>
    <name evidence="5" type="ORF">B4U80_12551</name>
</gene>
<dbReference type="PANTHER" id="PTHR22589:SF103">
    <property type="entry name" value="CARNITINE O-ACETYL-TRANSFERASE, ISOFORM A-RELATED"/>
    <property type="match status" value="1"/>
</dbReference>
<name>A0A443RSH7_9ACAR</name>
<feature type="domain" description="Choline/carnitine acyltransferase" evidence="4">
    <location>
        <begin position="10"/>
        <end position="164"/>
    </location>
</feature>
<evidence type="ECO:0000313" key="6">
    <source>
        <dbReference type="Proteomes" id="UP000288716"/>
    </source>
</evidence>
<evidence type="ECO:0000256" key="3">
    <source>
        <dbReference type="ARBA" id="ARBA00048999"/>
    </source>
</evidence>
<dbReference type="OrthoDB" id="6497209at2759"/>
<evidence type="ECO:0000313" key="5">
    <source>
        <dbReference type="EMBL" id="RWS18170.1"/>
    </source>
</evidence>
<dbReference type="InterPro" id="IPR042572">
    <property type="entry name" value="Carn_acyl_trans_N"/>
</dbReference>
<keyword evidence="5" id="KW-0808">Transferase</keyword>
<evidence type="ECO:0000259" key="4">
    <source>
        <dbReference type="Pfam" id="PF00755"/>
    </source>
</evidence>
<dbReference type="Pfam" id="PF00755">
    <property type="entry name" value="Carn_acyltransf"/>
    <property type="match status" value="1"/>
</dbReference>
<feature type="non-terminal residue" evidence="5">
    <location>
        <position position="173"/>
    </location>
</feature>
<dbReference type="InterPro" id="IPR000542">
    <property type="entry name" value="Carn_acyl_trans"/>
</dbReference>
<dbReference type="Gene3D" id="1.10.275.20">
    <property type="entry name" value="Choline/Carnitine o-acyltransferase"/>
    <property type="match status" value="1"/>
</dbReference>
<dbReference type="GO" id="GO:0004092">
    <property type="term" value="F:carnitine O-acetyltransferase activity"/>
    <property type="evidence" value="ECO:0007669"/>
    <property type="project" value="TreeGrafter"/>
</dbReference>
<proteinExistence type="predicted"/>
<dbReference type="GO" id="GO:0006635">
    <property type="term" value="P:fatty acid beta-oxidation"/>
    <property type="evidence" value="ECO:0007669"/>
    <property type="project" value="UniProtKB-UniPathway"/>
</dbReference>
<dbReference type="PROSITE" id="PS00439">
    <property type="entry name" value="ACYLTRANSF_C_1"/>
    <property type="match status" value="1"/>
</dbReference>
<dbReference type="GO" id="GO:0019254">
    <property type="term" value="P:carnitine metabolic process, CoA-linked"/>
    <property type="evidence" value="ECO:0007669"/>
    <property type="project" value="TreeGrafter"/>
</dbReference>
<dbReference type="STRING" id="299467.A0A443RSH7"/>
<comment type="caution">
    <text evidence="5">The sequence shown here is derived from an EMBL/GenBank/DDBJ whole genome shotgun (WGS) entry which is preliminary data.</text>
</comment>
<dbReference type="EMBL" id="NCKV01044854">
    <property type="protein sequence ID" value="RWS18170.1"/>
    <property type="molecule type" value="Genomic_DNA"/>
</dbReference>
<comment type="catalytic activity">
    <reaction evidence="3">
        <text>4,8-dimethylnonanoyl-CoA + (R)-carnitine = O-4,8-dimethylnonanoyl-(R)-carnitine + CoA</text>
        <dbReference type="Rhea" id="RHEA:44860"/>
        <dbReference type="ChEBI" id="CHEBI:16347"/>
        <dbReference type="ChEBI" id="CHEBI:57287"/>
        <dbReference type="ChEBI" id="CHEBI:77061"/>
        <dbReference type="ChEBI" id="CHEBI:84654"/>
    </reaction>
</comment>
<dbReference type="GO" id="GO:0005777">
    <property type="term" value="C:peroxisome"/>
    <property type="evidence" value="ECO:0007669"/>
    <property type="project" value="TreeGrafter"/>
</dbReference>
<sequence>KFSSLELPSLPVPQLSATLDRLKIAATPFAASMEDFTHFCALVEQFGEDNKAGPKFHKLLSQKAMQTKNWLSHDWWTQKAYLEGRDSVMIWSNPAFIGPKVSNIKGKENVALFVSKVIAEAIHFKQLLQNGYTPDGDKQICNDQYMKIYGTTRIPGDLIDTISYGDIKDNHCS</sequence>
<evidence type="ECO:0000256" key="2">
    <source>
        <dbReference type="ARBA" id="ARBA00023315"/>
    </source>
</evidence>
<dbReference type="SUPFAM" id="SSF52777">
    <property type="entry name" value="CoA-dependent acyltransferases"/>
    <property type="match status" value="1"/>
</dbReference>
<dbReference type="InterPro" id="IPR039551">
    <property type="entry name" value="Cho/carn_acyl_trans"/>
</dbReference>
<accession>A0A443RSH7</accession>
<dbReference type="PANTHER" id="PTHR22589">
    <property type="entry name" value="CARNITINE O-ACYLTRANSFERASE"/>
    <property type="match status" value="1"/>
</dbReference>
<reference evidence="5 6" key="1">
    <citation type="journal article" date="2018" name="Gigascience">
        <title>Genomes of trombidid mites reveal novel predicted allergens and laterally-transferred genes associated with secondary metabolism.</title>
        <authorList>
            <person name="Dong X."/>
            <person name="Chaisiri K."/>
            <person name="Xia D."/>
            <person name="Armstrong S.D."/>
            <person name="Fang Y."/>
            <person name="Donnelly M.J."/>
            <person name="Kadowaki T."/>
            <person name="McGarry J.W."/>
            <person name="Darby A.C."/>
            <person name="Makepeace B.L."/>
        </authorList>
    </citation>
    <scope>NUCLEOTIDE SEQUENCE [LARGE SCALE GENOMIC DNA]</scope>
    <source>
        <strain evidence="5">UoL-UT</strain>
    </source>
</reference>
<protein>
    <submittedName>
        <fullName evidence="5">Carnitine O-acetyltransferase-like isoform X1</fullName>
    </submittedName>
</protein>